<name>A0A093V5A3_TALMA</name>
<dbReference type="PANTHER" id="PTHR28620">
    <property type="entry name" value="CENTROMERE PROTEIN V"/>
    <property type="match status" value="1"/>
</dbReference>
<dbReference type="Gene3D" id="2.170.150.70">
    <property type="match status" value="1"/>
</dbReference>
<sequence length="130" mass="14522">MVTYTGSCHCGAVKYKFEMSPPIEEQKIISCNCSYCTATGRLLAQVPNTDFTYIEGKENLFVYHWGSKSVTAFSCKTCGLHVTAESRVEDFIFGQVVINVRSVHGIDLGALKLHKFNGKDFNLPPYVEKD</sequence>
<organism evidence="5">
    <name type="scientific">Talaromyces marneffei PM1</name>
    <dbReference type="NCBI Taxonomy" id="1077442"/>
    <lineage>
        <taxon>Eukaryota</taxon>
        <taxon>Fungi</taxon>
        <taxon>Dikarya</taxon>
        <taxon>Ascomycota</taxon>
        <taxon>Pezizomycotina</taxon>
        <taxon>Eurotiomycetes</taxon>
        <taxon>Eurotiomycetidae</taxon>
        <taxon>Eurotiales</taxon>
        <taxon>Trichocomaceae</taxon>
        <taxon>Talaromyces</taxon>
        <taxon>Talaromyces sect. Talaromyces</taxon>
    </lineage>
</organism>
<dbReference type="InterPro" id="IPR011057">
    <property type="entry name" value="Mss4-like_sf"/>
</dbReference>
<dbReference type="GO" id="GO:0046872">
    <property type="term" value="F:metal ion binding"/>
    <property type="evidence" value="ECO:0007669"/>
    <property type="project" value="UniProtKB-KW"/>
</dbReference>
<comment type="similarity">
    <text evidence="1">Belongs to the Gfa family.</text>
</comment>
<dbReference type="HOGENOM" id="CLU_055491_7_0_1"/>
<protein>
    <submittedName>
        <fullName evidence="5">Centromere protein V</fullName>
    </submittedName>
</protein>
<dbReference type="SUPFAM" id="SSF51316">
    <property type="entry name" value="Mss4-like"/>
    <property type="match status" value="1"/>
</dbReference>
<dbReference type="AlphaFoldDB" id="A0A093V5A3"/>
<reference evidence="5" key="1">
    <citation type="journal article" date="2014" name="PLoS Genet.">
        <title>Signature Gene Expression Reveals Novel Clues to the Molecular Mechanisms of Dimorphic Transition in Penicillium marneffei.</title>
        <authorList>
            <person name="Yang E."/>
            <person name="Wang G."/>
            <person name="Cai J."/>
            <person name="Woo P.C."/>
            <person name="Lau S.K."/>
            <person name="Yuen K.-Y."/>
            <person name="Chow W.-N."/>
            <person name="Lin X."/>
        </authorList>
    </citation>
    <scope>NUCLEOTIDE SEQUENCE [LARGE SCALE GENOMIC DNA]</scope>
    <source>
        <strain evidence="5">PM1</strain>
    </source>
</reference>
<proteinExistence type="inferred from homology"/>
<dbReference type="InterPro" id="IPR052355">
    <property type="entry name" value="CENP-V-like"/>
</dbReference>
<accession>A0A093V5A3</accession>
<keyword evidence="3" id="KW-0862">Zinc</keyword>
<feature type="domain" description="CENP-V/GFA" evidence="4">
    <location>
        <begin position="4"/>
        <end position="122"/>
    </location>
</feature>
<comment type="caution">
    <text evidence="5">The sequence shown here is derived from an EMBL/GenBank/DDBJ whole genome shotgun (WGS) entry which is preliminary data.</text>
</comment>
<dbReference type="EMBL" id="JPOX01000014">
    <property type="protein sequence ID" value="KFX47752.1"/>
    <property type="molecule type" value="Genomic_DNA"/>
</dbReference>
<gene>
    <name evidence="5" type="ORF">GQ26_0141530</name>
</gene>
<dbReference type="InterPro" id="IPR006913">
    <property type="entry name" value="CENP-V/GFA"/>
</dbReference>
<dbReference type="GO" id="GO:0016846">
    <property type="term" value="F:carbon-sulfur lyase activity"/>
    <property type="evidence" value="ECO:0007669"/>
    <property type="project" value="InterPro"/>
</dbReference>
<keyword evidence="2" id="KW-0479">Metal-binding</keyword>
<evidence type="ECO:0000256" key="3">
    <source>
        <dbReference type="ARBA" id="ARBA00022833"/>
    </source>
</evidence>
<dbReference type="Pfam" id="PF04828">
    <property type="entry name" value="GFA"/>
    <property type="match status" value="1"/>
</dbReference>
<evidence type="ECO:0000256" key="2">
    <source>
        <dbReference type="ARBA" id="ARBA00022723"/>
    </source>
</evidence>
<evidence type="ECO:0000256" key="1">
    <source>
        <dbReference type="ARBA" id="ARBA00005495"/>
    </source>
</evidence>
<evidence type="ECO:0000313" key="5">
    <source>
        <dbReference type="EMBL" id="KFX47752.1"/>
    </source>
</evidence>
<evidence type="ECO:0000259" key="4">
    <source>
        <dbReference type="PROSITE" id="PS51891"/>
    </source>
</evidence>
<dbReference type="PANTHER" id="PTHR28620:SF1">
    <property type="entry name" value="CENP-V_GFA DOMAIN-CONTAINING PROTEIN"/>
    <property type="match status" value="1"/>
</dbReference>
<dbReference type="PROSITE" id="PS51891">
    <property type="entry name" value="CENP_V_GFA"/>
    <property type="match status" value="1"/>
</dbReference>